<evidence type="ECO:0000256" key="1">
    <source>
        <dbReference type="ARBA" id="ARBA00004651"/>
    </source>
</evidence>
<sequence length="385" mass="43693">MTRKSTISHIVMLLLPLCGVWPGRSIILISRVFWVVTIAFIEFCHYYYFATHLNSQNFFNLVDCLCSFLAHAKVITKLVAFWINQQKLVETLALITDDWNDCANSDIGVRVTMRKAKLSDRITNAILILHTITIVAYCLGVILADVDVTETIELPYVNKLKLPFNVITQRTYRFVLIAEFVHMILCNWTAGVVNAILLTLVLHVGGQIEILQSWLSQLISREIGNKEESIFTATNEIIRKHIRIIQFSENIETLYTHIALLLFASNTVLICSIGFLIVTAIGTPDAMEQIMKCLLFFSITNLEAFIFCYAGEYLSNKSKAIGFSTYNCLWYNLRPKESRVLLFIILRSQRQLTLTAGKMMDLSLQSFASIMNASGSYLSVLLAMQ</sequence>
<comment type="similarity">
    <text evidence="10">Belongs to the insect chemoreceptor superfamily. Heteromeric odorant receptor channel (TC 1.A.69) family.</text>
</comment>
<dbReference type="AlphaFoldDB" id="A0AAV2N471"/>
<feature type="transmembrane region" description="Helical" evidence="10">
    <location>
        <begin position="32"/>
        <end position="49"/>
    </location>
</feature>
<evidence type="ECO:0000256" key="2">
    <source>
        <dbReference type="ARBA" id="ARBA00022475"/>
    </source>
</evidence>
<evidence type="ECO:0000313" key="11">
    <source>
        <dbReference type="EMBL" id="CAL1674352.1"/>
    </source>
</evidence>
<keyword evidence="6 10" id="KW-1133">Transmembrane helix</keyword>
<keyword evidence="4 10" id="KW-0812">Transmembrane</keyword>
<dbReference type="GO" id="GO:0004984">
    <property type="term" value="F:olfactory receptor activity"/>
    <property type="evidence" value="ECO:0007669"/>
    <property type="project" value="InterPro"/>
</dbReference>
<evidence type="ECO:0000313" key="12">
    <source>
        <dbReference type="Proteomes" id="UP001497644"/>
    </source>
</evidence>
<protein>
    <recommendedName>
        <fullName evidence="10">Odorant receptor</fullName>
    </recommendedName>
</protein>
<dbReference type="EMBL" id="OZ034824">
    <property type="protein sequence ID" value="CAL1674352.1"/>
    <property type="molecule type" value="Genomic_DNA"/>
</dbReference>
<evidence type="ECO:0000256" key="9">
    <source>
        <dbReference type="ARBA" id="ARBA00023224"/>
    </source>
</evidence>
<feature type="transmembrane region" description="Helical" evidence="10">
    <location>
        <begin position="258"/>
        <end position="283"/>
    </location>
</feature>
<dbReference type="Pfam" id="PF02949">
    <property type="entry name" value="7tm_6"/>
    <property type="match status" value="1"/>
</dbReference>
<dbReference type="GO" id="GO:0005886">
    <property type="term" value="C:plasma membrane"/>
    <property type="evidence" value="ECO:0007669"/>
    <property type="project" value="UniProtKB-SubCell"/>
</dbReference>
<keyword evidence="5 10" id="KW-0552">Olfaction</keyword>
<feature type="transmembrane region" description="Helical" evidence="10">
    <location>
        <begin position="122"/>
        <end position="144"/>
    </location>
</feature>
<keyword evidence="7 10" id="KW-0472">Membrane</keyword>
<evidence type="ECO:0000256" key="7">
    <source>
        <dbReference type="ARBA" id="ARBA00023136"/>
    </source>
</evidence>
<evidence type="ECO:0000256" key="5">
    <source>
        <dbReference type="ARBA" id="ARBA00022725"/>
    </source>
</evidence>
<dbReference type="GO" id="GO:0005549">
    <property type="term" value="F:odorant binding"/>
    <property type="evidence" value="ECO:0007669"/>
    <property type="project" value="InterPro"/>
</dbReference>
<feature type="transmembrane region" description="Helical" evidence="10">
    <location>
        <begin position="180"/>
        <end position="202"/>
    </location>
</feature>
<dbReference type="InterPro" id="IPR004117">
    <property type="entry name" value="7tm6_olfct_rcpt"/>
</dbReference>
<proteinExistence type="inferred from homology"/>
<organism evidence="11 12">
    <name type="scientific">Lasius platythorax</name>
    <dbReference type="NCBI Taxonomy" id="488582"/>
    <lineage>
        <taxon>Eukaryota</taxon>
        <taxon>Metazoa</taxon>
        <taxon>Ecdysozoa</taxon>
        <taxon>Arthropoda</taxon>
        <taxon>Hexapoda</taxon>
        <taxon>Insecta</taxon>
        <taxon>Pterygota</taxon>
        <taxon>Neoptera</taxon>
        <taxon>Endopterygota</taxon>
        <taxon>Hymenoptera</taxon>
        <taxon>Apocrita</taxon>
        <taxon>Aculeata</taxon>
        <taxon>Formicoidea</taxon>
        <taxon>Formicidae</taxon>
        <taxon>Formicinae</taxon>
        <taxon>Lasius</taxon>
        <taxon>Lasius</taxon>
    </lineage>
</organism>
<evidence type="ECO:0000256" key="10">
    <source>
        <dbReference type="RuleBase" id="RU351113"/>
    </source>
</evidence>
<dbReference type="PANTHER" id="PTHR21137">
    <property type="entry name" value="ODORANT RECEPTOR"/>
    <property type="match status" value="1"/>
</dbReference>
<reference evidence="11 12" key="1">
    <citation type="submission" date="2024-04" db="EMBL/GenBank/DDBJ databases">
        <authorList>
            <consortium name="Molecular Ecology Group"/>
        </authorList>
    </citation>
    <scope>NUCLEOTIDE SEQUENCE [LARGE SCALE GENOMIC DNA]</scope>
</reference>
<dbReference type="Proteomes" id="UP001497644">
    <property type="component" value="Chromosome 1"/>
</dbReference>
<gene>
    <name evidence="11" type="ORF">LPLAT_LOCUS1036</name>
</gene>
<dbReference type="GO" id="GO:0007165">
    <property type="term" value="P:signal transduction"/>
    <property type="evidence" value="ECO:0007669"/>
    <property type="project" value="UniProtKB-KW"/>
</dbReference>
<name>A0AAV2N471_9HYME</name>
<comment type="subcellular location">
    <subcellularLocation>
        <location evidence="1 10">Cell membrane</location>
        <topology evidence="1 10">Multi-pass membrane protein</topology>
    </subcellularLocation>
</comment>
<evidence type="ECO:0000256" key="4">
    <source>
        <dbReference type="ARBA" id="ARBA00022692"/>
    </source>
</evidence>
<feature type="transmembrane region" description="Helical" evidence="10">
    <location>
        <begin position="289"/>
        <end position="310"/>
    </location>
</feature>
<comment type="caution">
    <text evidence="10">Lacks conserved residue(s) required for the propagation of feature annotation.</text>
</comment>
<evidence type="ECO:0000256" key="3">
    <source>
        <dbReference type="ARBA" id="ARBA00022606"/>
    </source>
</evidence>
<keyword evidence="9 10" id="KW-0807">Transducer</keyword>
<keyword evidence="12" id="KW-1185">Reference proteome</keyword>
<accession>A0AAV2N471</accession>
<keyword evidence="8 10" id="KW-0675">Receptor</keyword>
<evidence type="ECO:0000256" key="6">
    <source>
        <dbReference type="ARBA" id="ARBA00022989"/>
    </source>
</evidence>
<keyword evidence="2" id="KW-1003">Cell membrane</keyword>
<dbReference type="PANTHER" id="PTHR21137:SF35">
    <property type="entry name" value="ODORANT RECEPTOR 19A-RELATED"/>
    <property type="match status" value="1"/>
</dbReference>
<keyword evidence="3 10" id="KW-0716">Sensory transduction</keyword>
<evidence type="ECO:0000256" key="8">
    <source>
        <dbReference type="ARBA" id="ARBA00023170"/>
    </source>
</evidence>